<dbReference type="OrthoDB" id="406505at2759"/>
<proteinExistence type="inferred from homology"/>
<accession>A0A8I2YQM4</accession>
<comment type="subcellular location">
    <subcellularLocation>
        <location evidence="1">Secreted</location>
    </subcellularLocation>
</comment>
<evidence type="ECO:0000256" key="2">
    <source>
        <dbReference type="ARBA" id="ARBA00005592"/>
    </source>
</evidence>
<evidence type="ECO:0000256" key="3">
    <source>
        <dbReference type="ARBA" id="ARBA00022525"/>
    </source>
</evidence>
<protein>
    <submittedName>
        <fullName evidence="6">RlpA-like double-psi beta-barrel-protein domain-containing protein-containing protein</fullName>
    </submittedName>
</protein>
<dbReference type="EMBL" id="JAGFBS010000010">
    <property type="protein sequence ID" value="KAG6377239.1"/>
    <property type="molecule type" value="Genomic_DNA"/>
</dbReference>
<keyword evidence="3" id="KW-0964">Secreted</keyword>
<keyword evidence="4 5" id="KW-0732">Signal</keyword>
<dbReference type="Gene3D" id="2.40.40.10">
    <property type="entry name" value="RlpA-like domain"/>
    <property type="match status" value="1"/>
</dbReference>
<dbReference type="CDD" id="cd22191">
    <property type="entry name" value="DPBB_RlpA_EXP_N-like"/>
    <property type="match status" value="1"/>
</dbReference>
<dbReference type="InterPro" id="IPR051477">
    <property type="entry name" value="Expansin_CellWall"/>
</dbReference>
<comment type="similarity">
    <text evidence="2">Belongs to the kiwellin family.</text>
</comment>
<evidence type="ECO:0000313" key="7">
    <source>
        <dbReference type="Proteomes" id="UP000683000"/>
    </source>
</evidence>
<keyword evidence="7" id="KW-1185">Reference proteome</keyword>
<dbReference type="Pfam" id="PF24300">
    <property type="entry name" value="KWL1"/>
    <property type="match status" value="1"/>
</dbReference>
<dbReference type="PANTHER" id="PTHR31836">
    <property type="match status" value="1"/>
</dbReference>
<feature type="signal peptide" evidence="5">
    <location>
        <begin position="1"/>
        <end position="20"/>
    </location>
</feature>
<reference evidence="6" key="1">
    <citation type="submission" date="2021-03" db="EMBL/GenBank/DDBJ databases">
        <title>Evolutionary innovations through gain and loss of genes in the ectomycorrhizal Boletales.</title>
        <authorList>
            <person name="Wu G."/>
            <person name="Miyauchi S."/>
            <person name="Morin E."/>
            <person name="Yang Z.-L."/>
            <person name="Xu J."/>
            <person name="Martin F.M."/>
        </authorList>
    </citation>
    <scope>NUCLEOTIDE SEQUENCE</scope>
    <source>
        <strain evidence="6">BR01</strain>
    </source>
</reference>
<dbReference type="SUPFAM" id="SSF50685">
    <property type="entry name" value="Barwin-like endoglucanases"/>
    <property type="match status" value="1"/>
</dbReference>
<dbReference type="InterPro" id="IPR036908">
    <property type="entry name" value="RlpA-like_sf"/>
</dbReference>
<dbReference type="AlphaFoldDB" id="A0A8I2YQM4"/>
<comment type="caution">
    <text evidence="6">The sequence shown here is derived from an EMBL/GenBank/DDBJ whole genome shotgun (WGS) entry which is preliminary data.</text>
</comment>
<evidence type="ECO:0000313" key="6">
    <source>
        <dbReference type="EMBL" id="KAG6377239.1"/>
    </source>
</evidence>
<organism evidence="6 7">
    <name type="scientific">Boletus reticuloceps</name>
    <dbReference type="NCBI Taxonomy" id="495285"/>
    <lineage>
        <taxon>Eukaryota</taxon>
        <taxon>Fungi</taxon>
        <taxon>Dikarya</taxon>
        <taxon>Basidiomycota</taxon>
        <taxon>Agaricomycotina</taxon>
        <taxon>Agaricomycetes</taxon>
        <taxon>Agaricomycetidae</taxon>
        <taxon>Boletales</taxon>
        <taxon>Boletineae</taxon>
        <taxon>Boletaceae</taxon>
        <taxon>Boletoideae</taxon>
        <taxon>Boletus</taxon>
    </lineage>
</organism>
<dbReference type="InterPro" id="IPR039271">
    <property type="entry name" value="Kiwellin-like"/>
</dbReference>
<evidence type="ECO:0000256" key="1">
    <source>
        <dbReference type="ARBA" id="ARBA00004613"/>
    </source>
</evidence>
<name>A0A8I2YQM4_9AGAM</name>
<dbReference type="Proteomes" id="UP000683000">
    <property type="component" value="Unassembled WGS sequence"/>
</dbReference>
<dbReference type="GO" id="GO:0005576">
    <property type="term" value="C:extracellular region"/>
    <property type="evidence" value="ECO:0007669"/>
    <property type="project" value="UniProtKB-SubCell"/>
</dbReference>
<sequence>MHQFSVIFTVMSIFLLSVLAAPLPSDQALVKRDPGRGTWFYDEANESACGYWDKDNDSIVAISAGIYDSGSYCGKWVWITANGVTASAMVADECEGCGPNDLDMSIGLFEKFGNLGVGVLSITWGWE</sequence>
<feature type="chain" id="PRO_5034610244" evidence="5">
    <location>
        <begin position="21"/>
        <end position="127"/>
    </location>
</feature>
<dbReference type="PANTHER" id="PTHR31836:SF25">
    <property type="entry name" value="RLPA-LIKE PROTEIN DOUBLE-PSI BETA-BARREL DOMAIN-CONTAINING PROTEIN"/>
    <property type="match status" value="1"/>
</dbReference>
<evidence type="ECO:0000256" key="5">
    <source>
        <dbReference type="SAM" id="SignalP"/>
    </source>
</evidence>
<evidence type="ECO:0000256" key="4">
    <source>
        <dbReference type="ARBA" id="ARBA00022729"/>
    </source>
</evidence>
<gene>
    <name evidence="6" type="ORF">JVT61DRAFT_1293</name>
</gene>